<evidence type="ECO:0000256" key="1">
    <source>
        <dbReference type="ARBA" id="ARBA00006174"/>
    </source>
</evidence>
<evidence type="ECO:0000313" key="5">
    <source>
        <dbReference type="Proteomes" id="UP000006798"/>
    </source>
</evidence>
<evidence type="ECO:0000313" key="4">
    <source>
        <dbReference type="EMBL" id="AEI81455.1"/>
    </source>
</evidence>
<reference evidence="4 5" key="1">
    <citation type="journal article" date="2011" name="J. Bacteriol.">
        <title>Complete genome sequence of the type strain Cupriavidus necator N-1.</title>
        <authorList>
            <person name="Poehlein A."/>
            <person name="Kusian B."/>
            <person name="Friedrich B."/>
            <person name="Daniel R."/>
            <person name="Bowien B."/>
        </authorList>
    </citation>
    <scope>NUCLEOTIDE SEQUENCE [LARGE SCALE GENOMIC DNA]</scope>
    <source>
        <strain evidence="5">ATCC 43291 / DSM 13513 / CCUG 52238 / LMG 8453 / N-1</strain>
        <plasmid evidence="4 5">pBB1</plasmid>
    </source>
</reference>
<feature type="domain" description="MmgE/PrpD N-terminal" evidence="2">
    <location>
        <begin position="21"/>
        <end position="246"/>
    </location>
</feature>
<dbReference type="InterPro" id="IPR036148">
    <property type="entry name" value="MmgE/PrpD_sf"/>
</dbReference>
<dbReference type="HOGENOM" id="CLU_026574_2_0_4"/>
<feature type="domain" description="MmgE/PrpD C-terminal" evidence="3">
    <location>
        <begin position="269"/>
        <end position="372"/>
    </location>
</feature>
<evidence type="ECO:0000259" key="2">
    <source>
        <dbReference type="Pfam" id="PF03972"/>
    </source>
</evidence>
<dbReference type="InterPro" id="IPR005656">
    <property type="entry name" value="MmgE_PrpD"/>
</dbReference>
<keyword evidence="4" id="KW-0614">Plasmid</keyword>
<dbReference type="GO" id="GO:0016829">
    <property type="term" value="F:lyase activity"/>
    <property type="evidence" value="ECO:0007669"/>
    <property type="project" value="InterPro"/>
</dbReference>
<name>F8GV28_CUPNN</name>
<dbReference type="Pfam" id="PF03972">
    <property type="entry name" value="MmgE_PrpD_N"/>
    <property type="match status" value="1"/>
</dbReference>
<dbReference type="InterPro" id="IPR042188">
    <property type="entry name" value="MmgE/PrpD_sf_2"/>
</dbReference>
<dbReference type="Proteomes" id="UP000006798">
    <property type="component" value="Plasmid pBB1"/>
</dbReference>
<dbReference type="Pfam" id="PF19305">
    <property type="entry name" value="MmgE_PrpD_C"/>
    <property type="match status" value="1"/>
</dbReference>
<dbReference type="EMBL" id="CP002879">
    <property type="protein sequence ID" value="AEI81455.1"/>
    <property type="molecule type" value="Genomic_DNA"/>
</dbReference>
<proteinExistence type="inferred from homology"/>
<dbReference type="InterPro" id="IPR045337">
    <property type="entry name" value="MmgE_PrpD_C"/>
</dbReference>
<dbReference type="RefSeq" id="WP_013958514.1">
    <property type="nucleotide sequence ID" value="NC_015727.1"/>
</dbReference>
<dbReference type="Gene3D" id="1.10.4100.10">
    <property type="entry name" value="2-methylcitrate dehydratase PrpD"/>
    <property type="match status" value="1"/>
</dbReference>
<organism evidence="4 5">
    <name type="scientific">Cupriavidus necator (strain ATCC 43291 / DSM 13513 / CCUG 52238 / LMG 8453 / N-1)</name>
    <name type="common">Ralstonia eutropha</name>
    <dbReference type="NCBI Taxonomy" id="1042878"/>
    <lineage>
        <taxon>Bacteria</taxon>
        <taxon>Pseudomonadati</taxon>
        <taxon>Pseudomonadota</taxon>
        <taxon>Betaproteobacteria</taxon>
        <taxon>Burkholderiales</taxon>
        <taxon>Burkholderiaceae</taxon>
        <taxon>Cupriavidus</taxon>
    </lineage>
</organism>
<dbReference type="AlphaFoldDB" id="F8GV28"/>
<protein>
    <submittedName>
        <fullName evidence="4">MmgE/PrpD family protein</fullName>
    </submittedName>
</protein>
<geneLocation type="plasmid" evidence="4 5">
    <name>pBB1</name>
</geneLocation>
<dbReference type="InterPro" id="IPR045336">
    <property type="entry name" value="MmgE_PrpD_N"/>
</dbReference>
<dbReference type="InterPro" id="IPR042183">
    <property type="entry name" value="MmgE/PrpD_sf_1"/>
</dbReference>
<sequence>MTQVPAMTGITERAARFAVDRTSPIPADALDIARLSFFDGLTVALAGAREPVGAAVRKLVALEGGAPQASAFGLAGRVPARAAALLNGTVAHALDYDDTHFDFVGHPTVAVLPAALAVAEQTQASGRELLEAFLTGVEVACRVGAWLGRPHYNAGFHQTATSGTFDATATAARLLGLDAAQASHALGLAATRAAGLKCQFGTMVKPFHAGMAAANGVECATLASLGLVARPDALECAGGFASTHGASPDATDLFEAEGHRFVDVQYKFHACCHGTHPALEALTALRDQSRLRCEDIEAVTLVIHPQWLPVCCIPSPRTGLELKFSLAMTAAMVLAQIDTGALGSFSDAACQDSALTALARRIAIETDASLPDTACHVSIKTRGGASLTLGLDLAEPVPYSLKTAKLRRKASALLGKERAGGLWEMAGCLDRLDASVLYPRLHDLLAAA</sequence>
<dbReference type="PANTHER" id="PTHR16943:SF8">
    <property type="entry name" value="2-METHYLCITRATE DEHYDRATASE"/>
    <property type="match status" value="1"/>
</dbReference>
<dbReference type="SUPFAM" id="SSF103378">
    <property type="entry name" value="2-methylcitrate dehydratase PrpD"/>
    <property type="match status" value="1"/>
</dbReference>
<comment type="similarity">
    <text evidence="1">Belongs to the PrpD family.</text>
</comment>
<evidence type="ECO:0000259" key="3">
    <source>
        <dbReference type="Pfam" id="PF19305"/>
    </source>
</evidence>
<dbReference type="GeneID" id="34312236"/>
<gene>
    <name evidence="4" type="ordered locus">CNE_BB1p00220</name>
</gene>
<accession>F8GV28</accession>
<dbReference type="KEGG" id="cnc:CNE_BB1p00220"/>
<dbReference type="PANTHER" id="PTHR16943">
    <property type="entry name" value="2-METHYLCITRATE DEHYDRATASE-RELATED"/>
    <property type="match status" value="1"/>
</dbReference>
<dbReference type="Gene3D" id="3.30.1330.120">
    <property type="entry name" value="2-methylcitrate dehydratase PrpD"/>
    <property type="match status" value="1"/>
</dbReference>